<evidence type="ECO:0000313" key="4">
    <source>
        <dbReference type="Proteomes" id="UP001230188"/>
    </source>
</evidence>
<sequence>MSTTVSHLKSLNGTPVREALTPVVVEVGEENVRVSTVDGVLVVGEASVREEGARLSFADDDTAEGLARGRLTPQRALASGAMRVHGDPMALRAVGPLLASAVASFRIVAERARGKERYYAVQCPPHPPKERRFEEFVALRRRLRIGPSLSGFAVCGDRRALVDLWLKELSGRPAARAALREFAGVPKEDDDDPRREELIKELRRRVKEPEELACRVAAAATYATSRFVAVAIAIVGFAGGGYLCGFVLPRPVGVPLWVAALVFFFSERLLAHLTRLCCAVVCAAAWRCAKLTEPSAEKKDDEKKLVALADGARPLAERLALRLAGEVVARVAVAEKGLLVKLAQFVASMSGLLSPELTEPLVGLTDAMPQMSRRDLKKRLDFALFQKLEAPVAAASIAQVHRVCRDDGVWTAVKVQKPGLRRRFSVELRSARAIAALAVRLEPTAPDIRATLDDAYDLHIKELDFAAEAVALRAARRVVTARALDCVVPEPLEEYDGVLVMRWCDGSKIADVSLSAVTLADGTRLAIPQVAGLASKLVDSFAALFLVGGLVNLDPHAGNVLVQMTAAGPRPVLLDWGMHEILRRDVRLGFAKILVATADGDARAIGEALSSLGVKSTFSSDDSLLHLRFLLRASNHDARLDRAEIEAFARAYENQVEIAKTEAKTSNQRIVDGAEVFNSLVRQLDLLHGYVAALPCRVDFLSAYAKWGRIALEEASC</sequence>
<gene>
    <name evidence="3" type="ORF">CTAYLR_001937</name>
</gene>
<dbReference type="PANTHER" id="PTHR43173">
    <property type="entry name" value="ABC1 FAMILY PROTEIN"/>
    <property type="match status" value="1"/>
</dbReference>
<dbReference type="PANTHER" id="PTHR43173:SF3">
    <property type="entry name" value="ABC1 FAMILY PROTEIN"/>
    <property type="match status" value="1"/>
</dbReference>
<dbReference type="AlphaFoldDB" id="A0AAD7U8I1"/>
<evidence type="ECO:0000256" key="1">
    <source>
        <dbReference type="SAM" id="Phobius"/>
    </source>
</evidence>
<name>A0AAD7U8I1_9STRA</name>
<evidence type="ECO:0000313" key="3">
    <source>
        <dbReference type="EMBL" id="KAJ8600171.1"/>
    </source>
</evidence>
<dbReference type="Pfam" id="PF03109">
    <property type="entry name" value="ABC1"/>
    <property type="match status" value="1"/>
</dbReference>
<keyword evidence="1" id="KW-0472">Membrane</keyword>
<keyword evidence="1" id="KW-0812">Transmembrane</keyword>
<organism evidence="3 4">
    <name type="scientific">Chrysophaeum taylorii</name>
    <dbReference type="NCBI Taxonomy" id="2483200"/>
    <lineage>
        <taxon>Eukaryota</taxon>
        <taxon>Sar</taxon>
        <taxon>Stramenopiles</taxon>
        <taxon>Ochrophyta</taxon>
        <taxon>Pelagophyceae</taxon>
        <taxon>Pelagomonadales</taxon>
        <taxon>Pelagomonadaceae</taxon>
        <taxon>Chrysophaeum</taxon>
    </lineage>
</organism>
<dbReference type="InterPro" id="IPR011009">
    <property type="entry name" value="Kinase-like_dom_sf"/>
</dbReference>
<evidence type="ECO:0000259" key="2">
    <source>
        <dbReference type="Pfam" id="PF03109"/>
    </source>
</evidence>
<reference evidence="3" key="1">
    <citation type="submission" date="2023-01" db="EMBL/GenBank/DDBJ databases">
        <title>Metagenome sequencing of chrysophaentin producing Chrysophaeum taylorii.</title>
        <authorList>
            <person name="Davison J."/>
            <person name="Bewley C."/>
        </authorList>
    </citation>
    <scope>NUCLEOTIDE SEQUENCE</scope>
    <source>
        <strain evidence="3">NIES-1699</strain>
    </source>
</reference>
<dbReference type="InterPro" id="IPR051130">
    <property type="entry name" value="Mito_struct-func_regulator"/>
</dbReference>
<feature type="transmembrane region" description="Helical" evidence="1">
    <location>
        <begin position="227"/>
        <end position="249"/>
    </location>
</feature>
<keyword evidence="4" id="KW-1185">Reference proteome</keyword>
<comment type="caution">
    <text evidence="3">The sequence shown here is derived from an EMBL/GenBank/DDBJ whole genome shotgun (WGS) entry which is preliminary data.</text>
</comment>
<dbReference type="SUPFAM" id="SSF56112">
    <property type="entry name" value="Protein kinase-like (PK-like)"/>
    <property type="match status" value="1"/>
</dbReference>
<feature type="domain" description="ABC1 atypical kinase-like" evidence="2">
    <location>
        <begin position="374"/>
        <end position="607"/>
    </location>
</feature>
<accession>A0AAD7U8I1</accession>
<proteinExistence type="predicted"/>
<dbReference type="InterPro" id="IPR004147">
    <property type="entry name" value="ABC1_dom"/>
</dbReference>
<protein>
    <recommendedName>
        <fullName evidence="2">ABC1 atypical kinase-like domain-containing protein</fullName>
    </recommendedName>
</protein>
<dbReference type="Gene3D" id="3.30.1050.10">
    <property type="entry name" value="SCP2 sterol-binding domain"/>
    <property type="match status" value="1"/>
</dbReference>
<dbReference type="SUPFAM" id="SSF55718">
    <property type="entry name" value="SCP-like"/>
    <property type="match status" value="1"/>
</dbReference>
<dbReference type="EMBL" id="JAQMWT010000526">
    <property type="protein sequence ID" value="KAJ8600171.1"/>
    <property type="molecule type" value="Genomic_DNA"/>
</dbReference>
<dbReference type="InterPro" id="IPR036527">
    <property type="entry name" value="SCP2_sterol-bd_dom_sf"/>
</dbReference>
<keyword evidence="1" id="KW-1133">Transmembrane helix</keyword>
<dbReference type="Proteomes" id="UP001230188">
    <property type="component" value="Unassembled WGS sequence"/>
</dbReference>